<name>A0A422PE92_9TRYP</name>
<feature type="domain" description="Ubiquitin fusion degradation protein UFD1 N-terminal subdomain 2" evidence="5">
    <location>
        <begin position="127"/>
        <end position="211"/>
    </location>
</feature>
<dbReference type="GO" id="GO:0006511">
    <property type="term" value="P:ubiquitin-dependent protein catabolic process"/>
    <property type="evidence" value="ECO:0007669"/>
    <property type="project" value="InterPro"/>
</dbReference>
<gene>
    <name evidence="6" type="ORF">Tco025E_05310</name>
</gene>
<dbReference type="RefSeq" id="XP_029227668.1">
    <property type="nucleotide sequence ID" value="XM_029372211.1"/>
</dbReference>
<evidence type="ECO:0000313" key="6">
    <source>
        <dbReference type="EMBL" id="RNF16003.1"/>
    </source>
</evidence>
<dbReference type="PANTHER" id="PTHR12555:SF13">
    <property type="entry name" value="UBIQUITIN RECOGNITION FACTOR IN ER-ASSOCIATED DEGRADATION PROTEIN 1"/>
    <property type="match status" value="1"/>
</dbReference>
<dbReference type="Gene3D" id="3.10.330.10">
    <property type="match status" value="1"/>
</dbReference>
<feature type="compositionally biased region" description="Basic and acidic residues" evidence="3">
    <location>
        <begin position="299"/>
        <end position="320"/>
    </location>
</feature>
<protein>
    <submittedName>
        <fullName evidence="6">Ubiquitin fusion degradation protein</fullName>
    </submittedName>
</protein>
<sequence length="331" mass="36458">MYTFACIGACVWNTESVCEEMYPLIDGLDVFRKQLAAYPGEFSERGETVDGGGRVLLPSSCLAEISTMNVAYPLQFRIRSRSGVCYAGVLEFNADNGVVIMPLWMFSALLLQPGDTVTLETCVLPSGKLVKLRPQQSSFIQLSDPRQVLEMHLSQYPALTRGTSIVLRYLDREFIIDVTDIRDEADCSVEAISTVRADAQATEIKVEFERPLDMPLTPPERELPVPEGSNVIGSAEGVDFAPFVLEPPKIVKEKETTGSEAEKQEGNEQAKPGFVPFMGSGRRVNDKLVAPAASAGERPCGEKTPEEKAREAREARERRFQAFGGAGRSRR</sequence>
<comment type="similarity">
    <text evidence="1">Belongs to the UFD1 family.</text>
</comment>
<evidence type="ECO:0000313" key="7">
    <source>
        <dbReference type="Proteomes" id="UP000284403"/>
    </source>
</evidence>
<dbReference type="OrthoDB" id="422728at2759"/>
<dbReference type="Proteomes" id="UP000284403">
    <property type="component" value="Unassembled WGS sequence"/>
</dbReference>
<dbReference type="EMBL" id="MKKU01000307">
    <property type="protein sequence ID" value="RNF16003.1"/>
    <property type="molecule type" value="Genomic_DNA"/>
</dbReference>
<organism evidence="6 7">
    <name type="scientific">Trypanosoma conorhini</name>
    <dbReference type="NCBI Taxonomy" id="83891"/>
    <lineage>
        <taxon>Eukaryota</taxon>
        <taxon>Discoba</taxon>
        <taxon>Euglenozoa</taxon>
        <taxon>Kinetoplastea</taxon>
        <taxon>Metakinetoplastina</taxon>
        <taxon>Trypanosomatida</taxon>
        <taxon>Trypanosomatidae</taxon>
        <taxon>Trypanosoma</taxon>
    </lineage>
</organism>
<dbReference type="GO" id="GO:0031593">
    <property type="term" value="F:polyubiquitin modification-dependent protein binding"/>
    <property type="evidence" value="ECO:0007669"/>
    <property type="project" value="TreeGrafter"/>
</dbReference>
<dbReference type="PANTHER" id="PTHR12555">
    <property type="entry name" value="UBIQUITIN FUSION DEGRADATON PROTEIN 1"/>
    <property type="match status" value="1"/>
</dbReference>
<dbReference type="AlphaFoldDB" id="A0A422PE92"/>
<dbReference type="InterPro" id="IPR004854">
    <property type="entry name" value="Ufd1-like"/>
</dbReference>
<feature type="region of interest" description="Disordered" evidence="3">
    <location>
        <begin position="255"/>
        <end position="331"/>
    </location>
</feature>
<dbReference type="Pfam" id="PF03152">
    <property type="entry name" value="UFD1_N1"/>
    <property type="match status" value="1"/>
</dbReference>
<dbReference type="InterPro" id="IPR055417">
    <property type="entry name" value="UFD1_N1"/>
</dbReference>
<dbReference type="Pfam" id="PF24842">
    <property type="entry name" value="UFD1_N2"/>
    <property type="match status" value="1"/>
</dbReference>
<keyword evidence="7" id="KW-1185">Reference proteome</keyword>
<reference evidence="6 7" key="1">
    <citation type="journal article" date="2018" name="BMC Genomics">
        <title>Genomic comparison of Trypanosoma conorhini and Trypanosoma rangeli to Trypanosoma cruzi strains of high and low virulence.</title>
        <authorList>
            <person name="Bradwell K.R."/>
            <person name="Koparde V.N."/>
            <person name="Matveyev A.V."/>
            <person name="Serrano M.G."/>
            <person name="Alves J.M."/>
            <person name="Parikh H."/>
            <person name="Huang B."/>
            <person name="Lee V."/>
            <person name="Espinosa-Alvarez O."/>
            <person name="Ortiz P.A."/>
            <person name="Costa-Martins A.G."/>
            <person name="Teixeira M.M."/>
            <person name="Buck G.A."/>
        </authorList>
    </citation>
    <scope>NUCLEOTIDE SEQUENCE [LARGE SCALE GENOMIC DNA]</scope>
    <source>
        <strain evidence="6 7">025E</strain>
    </source>
</reference>
<evidence type="ECO:0000259" key="4">
    <source>
        <dbReference type="Pfam" id="PF03152"/>
    </source>
</evidence>
<evidence type="ECO:0000256" key="3">
    <source>
        <dbReference type="SAM" id="MobiDB-lite"/>
    </source>
</evidence>
<feature type="compositionally biased region" description="Basic and acidic residues" evidence="3">
    <location>
        <begin position="255"/>
        <end position="268"/>
    </location>
</feature>
<keyword evidence="2" id="KW-0833">Ubl conjugation pathway</keyword>
<comment type="caution">
    <text evidence="6">The sequence shown here is derived from an EMBL/GenBank/DDBJ whole genome shotgun (WGS) entry which is preliminary data.</text>
</comment>
<dbReference type="Gene3D" id="2.40.40.50">
    <property type="entry name" value="Ubiquitin fusion degradation protein UFD1, N-terminal domain"/>
    <property type="match status" value="1"/>
</dbReference>
<dbReference type="InterPro" id="IPR055418">
    <property type="entry name" value="UFD1_N2"/>
</dbReference>
<proteinExistence type="inferred from homology"/>
<dbReference type="GeneID" id="40318921"/>
<feature type="domain" description="Ubiquitin fusion degradation protein UFD1 N-terminal subdomain 1" evidence="4">
    <location>
        <begin position="31"/>
        <end position="125"/>
    </location>
</feature>
<evidence type="ECO:0000256" key="1">
    <source>
        <dbReference type="ARBA" id="ARBA00006043"/>
    </source>
</evidence>
<evidence type="ECO:0000259" key="5">
    <source>
        <dbReference type="Pfam" id="PF24842"/>
    </source>
</evidence>
<dbReference type="GO" id="GO:0036503">
    <property type="term" value="P:ERAD pathway"/>
    <property type="evidence" value="ECO:0007669"/>
    <property type="project" value="TreeGrafter"/>
</dbReference>
<dbReference type="InterPro" id="IPR042299">
    <property type="entry name" value="Ufd1-like_Nn"/>
</dbReference>
<evidence type="ECO:0000256" key="2">
    <source>
        <dbReference type="ARBA" id="ARBA00022786"/>
    </source>
</evidence>
<accession>A0A422PE92</accession>
<dbReference type="GO" id="GO:0034098">
    <property type="term" value="C:VCP-NPL4-UFD1 AAA ATPase complex"/>
    <property type="evidence" value="ECO:0007669"/>
    <property type="project" value="TreeGrafter"/>
</dbReference>